<comment type="caution">
    <text evidence="1">The sequence shown here is derived from an EMBL/GenBank/DDBJ whole genome shotgun (WGS) entry which is preliminary data.</text>
</comment>
<gene>
    <name evidence="1" type="ORF">HPB49_025492</name>
</gene>
<dbReference type="Proteomes" id="UP000821865">
    <property type="component" value="Chromosome 3"/>
</dbReference>
<organism evidence="1 2">
    <name type="scientific">Dermacentor silvarum</name>
    <name type="common">Tick</name>
    <dbReference type="NCBI Taxonomy" id="543639"/>
    <lineage>
        <taxon>Eukaryota</taxon>
        <taxon>Metazoa</taxon>
        <taxon>Ecdysozoa</taxon>
        <taxon>Arthropoda</taxon>
        <taxon>Chelicerata</taxon>
        <taxon>Arachnida</taxon>
        <taxon>Acari</taxon>
        <taxon>Parasitiformes</taxon>
        <taxon>Ixodida</taxon>
        <taxon>Ixodoidea</taxon>
        <taxon>Ixodidae</taxon>
        <taxon>Rhipicephalinae</taxon>
        <taxon>Dermacentor</taxon>
    </lineage>
</organism>
<proteinExistence type="predicted"/>
<reference evidence="1" key="1">
    <citation type="submission" date="2020-05" db="EMBL/GenBank/DDBJ databases">
        <title>Large-scale comparative analyses of tick genomes elucidate their genetic diversity and vector capacities.</title>
        <authorList>
            <person name="Jia N."/>
            <person name="Wang J."/>
            <person name="Shi W."/>
            <person name="Du L."/>
            <person name="Sun Y."/>
            <person name="Zhan W."/>
            <person name="Jiang J."/>
            <person name="Wang Q."/>
            <person name="Zhang B."/>
            <person name="Ji P."/>
            <person name="Sakyi L.B."/>
            <person name="Cui X."/>
            <person name="Yuan T."/>
            <person name="Jiang B."/>
            <person name="Yang W."/>
            <person name="Lam T.T.-Y."/>
            <person name="Chang Q."/>
            <person name="Ding S."/>
            <person name="Wang X."/>
            <person name="Zhu J."/>
            <person name="Ruan X."/>
            <person name="Zhao L."/>
            <person name="Wei J."/>
            <person name="Que T."/>
            <person name="Du C."/>
            <person name="Cheng J."/>
            <person name="Dai P."/>
            <person name="Han X."/>
            <person name="Huang E."/>
            <person name="Gao Y."/>
            <person name="Liu J."/>
            <person name="Shao H."/>
            <person name="Ye R."/>
            <person name="Li L."/>
            <person name="Wei W."/>
            <person name="Wang X."/>
            <person name="Wang C."/>
            <person name="Yang T."/>
            <person name="Huo Q."/>
            <person name="Li W."/>
            <person name="Guo W."/>
            <person name="Chen H."/>
            <person name="Zhou L."/>
            <person name="Ni X."/>
            <person name="Tian J."/>
            <person name="Zhou Y."/>
            <person name="Sheng Y."/>
            <person name="Liu T."/>
            <person name="Pan Y."/>
            <person name="Xia L."/>
            <person name="Li J."/>
            <person name="Zhao F."/>
            <person name="Cao W."/>
        </authorList>
    </citation>
    <scope>NUCLEOTIDE SEQUENCE</scope>
    <source>
        <strain evidence="1">Dsil-2018</strain>
    </source>
</reference>
<evidence type="ECO:0000313" key="1">
    <source>
        <dbReference type="EMBL" id="KAH7960979.1"/>
    </source>
</evidence>
<sequence length="490" mass="55832">MNGIDEKNRSVIRPQRAFTSRSHQTADSAAGRRTPTTSFPAAESHCDWTTVKGGSVCLAGKFLHRETNTVSSISTDAQEADLALGPFVLTEKEATVANPSPAYTDEDMVILSGVEKEHKSNVYGYVRAFDLQVWMVLLCFLMVAASVAVAAEILIPDMRLTLRQRRQRMARIFWVYMASMFLESSTFQFASHSQRLLFGSWFLMLVILMNTFVGYMESALMLKEETDRLDTIEQLALSPKVRPMVFEAAGFLKIIEEAEGYAFEKVLATIKEFSEGQQAEEEVRGEELFTPPYLLMVLKKEAAILMERISLLARVSQHCYDVELKGEGLFHLGRTRILQIKMVFYVRKDLEPKLQDEIFRRVRWIMDTGLNLYWHEDLVPDPGPCWTRFHPDHLHDYQPLNFKDFAAIFYMMLVSQGCAWLGFLVELVLYLLLLPEDSHRAGPRHLSGARLRRIQHPKGSNWLDARGSVDVSPGGPLHFLVFQHGRVTST</sequence>
<protein>
    <submittedName>
        <fullName evidence="1">Uncharacterized protein</fullName>
    </submittedName>
</protein>
<name>A0ACB8D944_DERSI</name>
<evidence type="ECO:0000313" key="2">
    <source>
        <dbReference type="Proteomes" id="UP000821865"/>
    </source>
</evidence>
<accession>A0ACB8D944</accession>
<keyword evidence="2" id="KW-1185">Reference proteome</keyword>
<dbReference type="EMBL" id="CM023472">
    <property type="protein sequence ID" value="KAH7960979.1"/>
    <property type="molecule type" value="Genomic_DNA"/>
</dbReference>